<reference evidence="3 4" key="1">
    <citation type="submission" date="2019-06" db="EMBL/GenBank/DDBJ databases">
        <title>Sequencing the genomes of 1000 actinobacteria strains.</title>
        <authorList>
            <person name="Klenk H.-P."/>
        </authorList>
    </citation>
    <scope>NUCLEOTIDE SEQUENCE [LARGE SCALE GENOMIC DNA]</scope>
    <source>
        <strain evidence="3 4">DSM 10596</strain>
    </source>
</reference>
<comment type="caution">
    <text evidence="3">The sequence shown here is derived from an EMBL/GenBank/DDBJ whole genome shotgun (WGS) entry which is preliminary data.</text>
</comment>
<gene>
    <name evidence="3" type="ORF">FB389_1697</name>
</gene>
<evidence type="ECO:0000256" key="2">
    <source>
        <dbReference type="SAM" id="Phobius"/>
    </source>
</evidence>
<accession>A0A542SQU4</accession>
<organism evidence="3 4">
    <name type="scientific">Rarobacter incanus</name>
    <dbReference type="NCBI Taxonomy" id="153494"/>
    <lineage>
        <taxon>Bacteria</taxon>
        <taxon>Bacillati</taxon>
        <taxon>Actinomycetota</taxon>
        <taxon>Actinomycetes</taxon>
        <taxon>Micrococcales</taxon>
        <taxon>Rarobacteraceae</taxon>
        <taxon>Rarobacter</taxon>
    </lineage>
</organism>
<feature type="region of interest" description="Disordered" evidence="1">
    <location>
        <begin position="1"/>
        <end position="59"/>
    </location>
</feature>
<proteinExistence type="predicted"/>
<dbReference type="RefSeq" id="WP_142112640.1">
    <property type="nucleotide sequence ID" value="NZ_BAAATB010000004.1"/>
</dbReference>
<feature type="region of interest" description="Disordered" evidence="1">
    <location>
        <begin position="162"/>
        <end position="234"/>
    </location>
</feature>
<evidence type="ECO:0000313" key="3">
    <source>
        <dbReference type="EMBL" id="TQK76989.1"/>
    </source>
</evidence>
<name>A0A542SQU4_9MICO</name>
<protein>
    <submittedName>
        <fullName evidence="3">Uncharacterized protein</fullName>
    </submittedName>
</protein>
<feature type="compositionally biased region" description="Low complexity" evidence="1">
    <location>
        <begin position="202"/>
        <end position="234"/>
    </location>
</feature>
<dbReference type="Proteomes" id="UP000316181">
    <property type="component" value="Unassembled WGS sequence"/>
</dbReference>
<keyword evidence="2" id="KW-0472">Membrane</keyword>
<keyword evidence="4" id="KW-1185">Reference proteome</keyword>
<feature type="compositionally biased region" description="Gly residues" evidence="1">
    <location>
        <begin position="179"/>
        <end position="201"/>
    </location>
</feature>
<dbReference type="EMBL" id="VFNV01000001">
    <property type="protein sequence ID" value="TQK76989.1"/>
    <property type="molecule type" value="Genomic_DNA"/>
</dbReference>
<keyword evidence="2" id="KW-0812">Transmembrane</keyword>
<evidence type="ECO:0000313" key="4">
    <source>
        <dbReference type="Proteomes" id="UP000316181"/>
    </source>
</evidence>
<feature type="compositionally biased region" description="Low complexity" evidence="1">
    <location>
        <begin position="11"/>
        <end position="31"/>
    </location>
</feature>
<feature type="transmembrane region" description="Helical" evidence="2">
    <location>
        <begin position="136"/>
        <end position="157"/>
    </location>
</feature>
<sequence length="234" mass="22111">MNETTKPQGSAAENGQGAGAPAEQAATEAAQTLPLDPASTQAWAAPGPDANPGAQAAPLANQAPVAPGVAAAPGALASQPPAAPVAPGPGYVAPGPGATPPAPATPPLVAYPHGNGFLVVPVGTVPAQSWWTKKRIAWAAAIAALALVVTAGATAWITTAVVGNDGPPGVSGSRMPGSGSDGGSQGNGRGGPGGFNFGSGSGQSQSGQGDSAQGQGDAADQGSSSSQSSYRAGV</sequence>
<evidence type="ECO:0000256" key="1">
    <source>
        <dbReference type="SAM" id="MobiDB-lite"/>
    </source>
</evidence>
<keyword evidence="2" id="KW-1133">Transmembrane helix</keyword>
<dbReference type="AlphaFoldDB" id="A0A542SQU4"/>